<dbReference type="Proteomes" id="UP000605361">
    <property type="component" value="Unassembled WGS sequence"/>
</dbReference>
<organism evidence="2 3">
    <name type="scientific">Nonomuraea cypriaca</name>
    <dbReference type="NCBI Taxonomy" id="1187855"/>
    <lineage>
        <taxon>Bacteria</taxon>
        <taxon>Bacillati</taxon>
        <taxon>Actinomycetota</taxon>
        <taxon>Actinomycetes</taxon>
        <taxon>Streptosporangiales</taxon>
        <taxon>Streptosporangiaceae</taxon>
        <taxon>Nonomuraea</taxon>
    </lineage>
</organism>
<accession>A0A931AM29</accession>
<evidence type="ECO:0000313" key="3">
    <source>
        <dbReference type="Proteomes" id="UP000605361"/>
    </source>
</evidence>
<evidence type="ECO:0000256" key="1">
    <source>
        <dbReference type="SAM" id="MobiDB-lite"/>
    </source>
</evidence>
<comment type="caution">
    <text evidence="2">The sequence shown here is derived from an EMBL/GenBank/DDBJ whole genome shotgun (WGS) entry which is preliminary data.</text>
</comment>
<proteinExistence type="predicted"/>
<reference evidence="2" key="1">
    <citation type="submission" date="2020-11" db="EMBL/GenBank/DDBJ databases">
        <title>Whole-genome analyses of Nonomuraea sp. K274.</title>
        <authorList>
            <person name="Veyisoglu A."/>
        </authorList>
    </citation>
    <scope>NUCLEOTIDE SEQUENCE</scope>
    <source>
        <strain evidence="2">K274</strain>
    </source>
</reference>
<feature type="region of interest" description="Disordered" evidence="1">
    <location>
        <begin position="28"/>
        <end position="67"/>
    </location>
</feature>
<name>A0A931AM29_9ACTN</name>
<gene>
    <name evidence="2" type="ORF">ITP53_53355</name>
</gene>
<evidence type="ECO:0000313" key="2">
    <source>
        <dbReference type="EMBL" id="MBF8194310.1"/>
    </source>
</evidence>
<dbReference type="EMBL" id="JADOGI010000388">
    <property type="protein sequence ID" value="MBF8194310.1"/>
    <property type="molecule type" value="Genomic_DNA"/>
</dbReference>
<sequence length="67" mass="7170">MVSIDLGPVDPEALKDLIDDMRDVQPQEMPSVQVPAGEYGEGAWAPEDIRPDGPVGRIDPGSPERSA</sequence>
<dbReference type="AlphaFoldDB" id="A0A931AM29"/>
<keyword evidence="3" id="KW-1185">Reference proteome</keyword>
<protein>
    <submittedName>
        <fullName evidence="2">Uncharacterized protein</fullName>
    </submittedName>
</protein>